<dbReference type="PANTHER" id="PTHR30532">
    <property type="entry name" value="IRON III DICITRATE-BINDING PERIPLASMIC PROTEIN"/>
    <property type="match status" value="1"/>
</dbReference>
<evidence type="ECO:0000259" key="6">
    <source>
        <dbReference type="PROSITE" id="PS50983"/>
    </source>
</evidence>
<evidence type="ECO:0000313" key="8">
    <source>
        <dbReference type="Proteomes" id="UP000587527"/>
    </source>
</evidence>
<proteinExistence type="inferred from homology"/>
<evidence type="ECO:0000256" key="4">
    <source>
        <dbReference type="ARBA" id="ARBA00022729"/>
    </source>
</evidence>
<dbReference type="GO" id="GO:1901678">
    <property type="term" value="P:iron coordination entity transport"/>
    <property type="evidence" value="ECO:0007669"/>
    <property type="project" value="UniProtKB-ARBA"/>
</dbReference>
<dbReference type="Gene3D" id="3.40.50.1980">
    <property type="entry name" value="Nitrogenase molybdenum iron protein domain"/>
    <property type="match status" value="2"/>
</dbReference>
<dbReference type="Proteomes" id="UP000587527">
    <property type="component" value="Unassembled WGS sequence"/>
</dbReference>
<dbReference type="PANTHER" id="PTHR30532:SF24">
    <property type="entry name" value="FERRIC ENTEROBACTIN-BINDING PERIPLASMIC PROTEIN FEPB"/>
    <property type="match status" value="1"/>
</dbReference>
<keyword evidence="8" id="KW-1185">Reference proteome</keyword>
<dbReference type="AlphaFoldDB" id="A0A841C4T5"/>
<organism evidence="7 8">
    <name type="scientific">Allocatelliglobosispora scoriae</name>
    <dbReference type="NCBI Taxonomy" id="643052"/>
    <lineage>
        <taxon>Bacteria</taxon>
        <taxon>Bacillati</taxon>
        <taxon>Actinomycetota</taxon>
        <taxon>Actinomycetes</taxon>
        <taxon>Micromonosporales</taxon>
        <taxon>Micromonosporaceae</taxon>
        <taxon>Allocatelliglobosispora</taxon>
    </lineage>
</organism>
<dbReference type="Pfam" id="PF01497">
    <property type="entry name" value="Peripla_BP_2"/>
    <property type="match status" value="1"/>
</dbReference>
<keyword evidence="3" id="KW-0813">Transport</keyword>
<name>A0A841C4T5_9ACTN</name>
<gene>
    <name evidence="7" type="ORF">F4553_007587</name>
</gene>
<dbReference type="GO" id="GO:0030288">
    <property type="term" value="C:outer membrane-bounded periplasmic space"/>
    <property type="evidence" value="ECO:0007669"/>
    <property type="project" value="TreeGrafter"/>
</dbReference>
<comment type="subcellular location">
    <subcellularLocation>
        <location evidence="1">Cell envelope</location>
    </subcellularLocation>
</comment>
<accession>A0A841C4T5</accession>
<dbReference type="InterPro" id="IPR002491">
    <property type="entry name" value="ABC_transptr_periplasmic_BD"/>
</dbReference>
<feature type="domain" description="Fe/B12 periplasmic-binding" evidence="6">
    <location>
        <begin position="66"/>
        <end position="334"/>
    </location>
</feature>
<dbReference type="SUPFAM" id="SSF53807">
    <property type="entry name" value="Helical backbone' metal receptor"/>
    <property type="match status" value="1"/>
</dbReference>
<feature type="chain" id="PRO_5039241950" evidence="5">
    <location>
        <begin position="30"/>
        <end position="339"/>
    </location>
</feature>
<dbReference type="RefSeq" id="WP_184846046.1">
    <property type="nucleotide sequence ID" value="NZ_JACHMN010000003.1"/>
</dbReference>
<feature type="signal peptide" evidence="5">
    <location>
        <begin position="1"/>
        <end position="29"/>
    </location>
</feature>
<evidence type="ECO:0000256" key="1">
    <source>
        <dbReference type="ARBA" id="ARBA00004196"/>
    </source>
</evidence>
<sequence>MRPRTALRALLAATVAAVVLTGCSGTTDAGPDAAAPSTSAGAEAGAFPATFDHVYGKTTVTAAPKRVVTVGLVEQDALLALGVVPVGVTNWFGNAPGRIFDWAKPKLGAAPLPEVLGTETEFEKVAALKPDLIIALYAGIKKTDYDLYSAIAPTIAHPAGQNDYSISWQDVTRTVGKAVGKPAAADKLVAEVDARFAQARKDYPQFAGKRALMVTPYEGIFIYGPQDPRGRILSDLGLVFPQELNSVVTDGFGASISAENAHQVDVDLLIWINSRADVDKAIPTYGQLKVAKGNHAVYIPENDDDAYYVSTSFVTVLSLPFLLDKLLPQLAAALAGTAS</sequence>
<dbReference type="PROSITE" id="PS51257">
    <property type="entry name" value="PROKAR_LIPOPROTEIN"/>
    <property type="match status" value="1"/>
</dbReference>
<dbReference type="PROSITE" id="PS50983">
    <property type="entry name" value="FE_B12_PBP"/>
    <property type="match status" value="1"/>
</dbReference>
<comment type="similarity">
    <text evidence="2">Belongs to the bacterial solute-binding protein 8 family.</text>
</comment>
<reference evidence="7 8" key="1">
    <citation type="submission" date="2020-08" db="EMBL/GenBank/DDBJ databases">
        <title>Sequencing the genomes of 1000 actinobacteria strains.</title>
        <authorList>
            <person name="Klenk H.-P."/>
        </authorList>
    </citation>
    <scope>NUCLEOTIDE SEQUENCE [LARGE SCALE GENOMIC DNA]</scope>
    <source>
        <strain evidence="7 8">DSM 45362</strain>
    </source>
</reference>
<evidence type="ECO:0000313" key="7">
    <source>
        <dbReference type="EMBL" id="MBB5874153.1"/>
    </source>
</evidence>
<dbReference type="CDD" id="cd01146">
    <property type="entry name" value="FhuD"/>
    <property type="match status" value="1"/>
</dbReference>
<evidence type="ECO:0000256" key="2">
    <source>
        <dbReference type="ARBA" id="ARBA00008814"/>
    </source>
</evidence>
<keyword evidence="4 5" id="KW-0732">Signal</keyword>
<evidence type="ECO:0000256" key="5">
    <source>
        <dbReference type="SAM" id="SignalP"/>
    </source>
</evidence>
<dbReference type="InterPro" id="IPR051313">
    <property type="entry name" value="Bact_iron-sidero_bind"/>
</dbReference>
<evidence type="ECO:0000256" key="3">
    <source>
        <dbReference type="ARBA" id="ARBA00022448"/>
    </source>
</evidence>
<comment type="caution">
    <text evidence="7">The sequence shown here is derived from an EMBL/GenBank/DDBJ whole genome shotgun (WGS) entry which is preliminary data.</text>
</comment>
<dbReference type="EMBL" id="JACHMN010000003">
    <property type="protein sequence ID" value="MBB5874153.1"/>
    <property type="molecule type" value="Genomic_DNA"/>
</dbReference>
<protein>
    <submittedName>
        <fullName evidence="7">Iron complex transport system substrate-binding protein</fullName>
    </submittedName>
</protein>